<dbReference type="InterPro" id="IPR013968">
    <property type="entry name" value="PKS_KR"/>
</dbReference>
<evidence type="ECO:0000256" key="8">
    <source>
        <dbReference type="PROSITE-ProRule" id="PRU01363"/>
    </source>
</evidence>
<dbReference type="InterPro" id="IPR050091">
    <property type="entry name" value="PKS_NRPS_Biosynth_Enz"/>
</dbReference>
<dbReference type="CDD" id="cd05195">
    <property type="entry name" value="enoyl_red"/>
    <property type="match status" value="1"/>
</dbReference>
<dbReference type="Gene3D" id="3.40.366.10">
    <property type="entry name" value="Malonyl-Coenzyme A Acyl Carrier Protein, domain 2"/>
    <property type="match status" value="1"/>
</dbReference>
<dbReference type="InterPro" id="IPR057326">
    <property type="entry name" value="KR_dom"/>
</dbReference>
<feature type="domain" description="PKS/mFAS DH" evidence="10">
    <location>
        <begin position="575"/>
        <end position="891"/>
    </location>
</feature>
<dbReference type="InterPro" id="IPR013217">
    <property type="entry name" value="Methyltransf_12"/>
</dbReference>
<reference evidence="11 12" key="1">
    <citation type="submission" date="2024-02" db="EMBL/GenBank/DDBJ databases">
        <title>De novo assembly and annotation of 12 fungi associated with fruit tree decline syndrome in Ontario, Canada.</title>
        <authorList>
            <person name="Sulman M."/>
            <person name="Ellouze W."/>
            <person name="Ilyukhin E."/>
        </authorList>
    </citation>
    <scope>NUCLEOTIDE SEQUENCE [LARGE SCALE GENOMIC DNA]</scope>
    <source>
        <strain evidence="11 12">FDS-637</strain>
    </source>
</reference>
<dbReference type="InterPro" id="IPR056501">
    <property type="entry name" value="NAD-bd_HRPKS_sdrA"/>
</dbReference>
<evidence type="ECO:0000256" key="1">
    <source>
        <dbReference type="ARBA" id="ARBA00022450"/>
    </source>
</evidence>
<dbReference type="InterPro" id="IPR001227">
    <property type="entry name" value="Ac_transferase_dom_sf"/>
</dbReference>
<dbReference type="Pfam" id="PF00698">
    <property type="entry name" value="Acyl_transf_1"/>
    <property type="match status" value="1"/>
</dbReference>
<dbReference type="PROSITE" id="PS00606">
    <property type="entry name" value="KS3_1"/>
    <property type="match status" value="1"/>
</dbReference>
<dbReference type="SUPFAM" id="SSF53335">
    <property type="entry name" value="S-adenosyl-L-methionine-dependent methyltransferases"/>
    <property type="match status" value="1"/>
</dbReference>
<dbReference type="Gene3D" id="3.40.47.10">
    <property type="match status" value="2"/>
</dbReference>
<name>A0ABR3CSD9_9PEZI</name>
<dbReference type="GeneID" id="92006588"/>
<dbReference type="Pfam" id="PF00109">
    <property type="entry name" value="ketoacyl-synt"/>
    <property type="match status" value="1"/>
</dbReference>
<dbReference type="PANTHER" id="PTHR43775">
    <property type="entry name" value="FATTY ACID SYNTHASE"/>
    <property type="match status" value="1"/>
</dbReference>
<feature type="region of interest" description="C-terminal hotdog fold" evidence="8">
    <location>
        <begin position="726"/>
        <end position="891"/>
    </location>
</feature>
<feature type="region of interest" description="N-terminal hotdog fold" evidence="8">
    <location>
        <begin position="575"/>
        <end position="705"/>
    </location>
</feature>
<dbReference type="SMART" id="SM00829">
    <property type="entry name" value="PKS_ER"/>
    <property type="match status" value="1"/>
</dbReference>
<dbReference type="Pfam" id="PF00107">
    <property type="entry name" value="ADH_zinc_N"/>
    <property type="match status" value="1"/>
</dbReference>
<dbReference type="InterPro" id="IPR013154">
    <property type="entry name" value="ADH-like_N"/>
</dbReference>
<dbReference type="Gene3D" id="3.90.180.10">
    <property type="entry name" value="Medium-chain alcohol dehydrogenases, catalytic domain"/>
    <property type="match status" value="1"/>
</dbReference>
<accession>A0ABR3CSD9</accession>
<dbReference type="Gene3D" id="3.40.50.720">
    <property type="entry name" value="NAD(P)-binding Rossmann-like Domain"/>
    <property type="match status" value="1"/>
</dbReference>
<evidence type="ECO:0000256" key="2">
    <source>
        <dbReference type="ARBA" id="ARBA00022553"/>
    </source>
</evidence>
<dbReference type="InterPro" id="IPR018201">
    <property type="entry name" value="Ketoacyl_synth_AS"/>
</dbReference>
<dbReference type="SUPFAM" id="SSF51735">
    <property type="entry name" value="NAD(P)-binding Rossmann-fold domains"/>
    <property type="match status" value="2"/>
</dbReference>
<dbReference type="InterPro" id="IPR013149">
    <property type="entry name" value="ADH-like_C"/>
</dbReference>
<dbReference type="PROSITE" id="PS52019">
    <property type="entry name" value="PKS_MFAS_DH"/>
    <property type="match status" value="1"/>
</dbReference>
<evidence type="ECO:0000256" key="4">
    <source>
        <dbReference type="ARBA" id="ARBA00022857"/>
    </source>
</evidence>
<dbReference type="Pfam" id="PF16197">
    <property type="entry name" value="KAsynt_C_assoc"/>
    <property type="match status" value="1"/>
</dbReference>
<evidence type="ECO:0000256" key="6">
    <source>
        <dbReference type="ARBA" id="ARBA00023268"/>
    </source>
</evidence>
<dbReference type="SMART" id="SM00827">
    <property type="entry name" value="PKS_AT"/>
    <property type="match status" value="1"/>
</dbReference>
<dbReference type="Proteomes" id="UP001430584">
    <property type="component" value="Unassembled WGS sequence"/>
</dbReference>
<keyword evidence="5" id="KW-0560">Oxidoreductase</keyword>
<dbReference type="CDD" id="cd02440">
    <property type="entry name" value="AdoMet_MTases"/>
    <property type="match status" value="1"/>
</dbReference>
<gene>
    <name evidence="11" type="ORF">SLS55_002503</name>
</gene>
<evidence type="ECO:0000313" key="11">
    <source>
        <dbReference type="EMBL" id="KAL0263523.1"/>
    </source>
</evidence>
<dbReference type="InterPro" id="IPR016035">
    <property type="entry name" value="Acyl_Trfase/lysoPLipase"/>
</dbReference>
<dbReference type="SUPFAM" id="SSF50129">
    <property type="entry name" value="GroES-like"/>
    <property type="match status" value="1"/>
</dbReference>
<keyword evidence="4" id="KW-0521">NADP</keyword>
<keyword evidence="1" id="KW-0596">Phosphopantetheine</keyword>
<dbReference type="InterPro" id="IPR014043">
    <property type="entry name" value="Acyl_transferase_dom"/>
</dbReference>
<dbReference type="InterPro" id="IPR032821">
    <property type="entry name" value="PKS_assoc"/>
</dbReference>
<dbReference type="PROSITE" id="PS52004">
    <property type="entry name" value="KS3_2"/>
    <property type="match status" value="1"/>
</dbReference>
<dbReference type="Gene3D" id="3.40.50.150">
    <property type="entry name" value="Vaccinia Virus protein VP39"/>
    <property type="match status" value="1"/>
</dbReference>
<evidence type="ECO:0000313" key="12">
    <source>
        <dbReference type="Proteomes" id="UP001430584"/>
    </source>
</evidence>
<dbReference type="InterPro" id="IPR036291">
    <property type="entry name" value="NAD(P)-bd_dom_sf"/>
</dbReference>
<keyword evidence="3" id="KW-0808">Transferase</keyword>
<dbReference type="Pfam" id="PF08659">
    <property type="entry name" value="KR"/>
    <property type="match status" value="1"/>
</dbReference>
<dbReference type="SUPFAM" id="SSF52151">
    <property type="entry name" value="FabD/lysophospholipase-like"/>
    <property type="match status" value="1"/>
</dbReference>
<proteinExistence type="predicted"/>
<keyword evidence="7" id="KW-0012">Acyltransferase</keyword>
<dbReference type="Gene3D" id="3.10.129.120">
    <property type="match status" value="1"/>
</dbReference>
<dbReference type="InterPro" id="IPR014030">
    <property type="entry name" value="Ketoacyl_synth_N"/>
</dbReference>
<dbReference type="SMART" id="SM00825">
    <property type="entry name" value="PKS_KS"/>
    <property type="match status" value="1"/>
</dbReference>
<dbReference type="InterPro" id="IPR020843">
    <property type="entry name" value="ER"/>
</dbReference>
<dbReference type="CDD" id="cd00833">
    <property type="entry name" value="PKS"/>
    <property type="match status" value="1"/>
</dbReference>
<dbReference type="InterPro" id="IPR020841">
    <property type="entry name" value="PKS_Beta-ketoAc_synthase_dom"/>
</dbReference>
<comment type="caution">
    <text evidence="8">Lacks conserved residue(s) required for the propagation of feature annotation.</text>
</comment>
<dbReference type="Pfam" id="PF14765">
    <property type="entry name" value="PS-DH"/>
    <property type="match status" value="1"/>
</dbReference>
<evidence type="ECO:0000259" key="10">
    <source>
        <dbReference type="PROSITE" id="PS52019"/>
    </source>
</evidence>
<dbReference type="SUPFAM" id="SSF53901">
    <property type="entry name" value="Thiolase-like"/>
    <property type="match status" value="1"/>
</dbReference>
<dbReference type="InterPro" id="IPR029063">
    <property type="entry name" value="SAM-dependent_MTases_sf"/>
</dbReference>
<dbReference type="InterPro" id="IPR049551">
    <property type="entry name" value="PKS_DH_C"/>
</dbReference>
<dbReference type="Pfam" id="PF08240">
    <property type="entry name" value="ADH_N"/>
    <property type="match status" value="1"/>
</dbReference>
<dbReference type="SMART" id="SM00822">
    <property type="entry name" value="PKS_KR"/>
    <property type="match status" value="1"/>
</dbReference>
<evidence type="ECO:0000256" key="5">
    <source>
        <dbReference type="ARBA" id="ARBA00023002"/>
    </source>
</evidence>
<keyword evidence="2" id="KW-0597">Phosphoprotein</keyword>
<keyword evidence="12" id="KW-1185">Reference proteome</keyword>
<dbReference type="Pfam" id="PF23114">
    <property type="entry name" value="NAD-bd_HRPKS_sdrA"/>
    <property type="match status" value="1"/>
</dbReference>
<evidence type="ECO:0000256" key="7">
    <source>
        <dbReference type="ARBA" id="ARBA00023315"/>
    </source>
</evidence>
<keyword evidence="6" id="KW-0511">Multifunctional enzyme</keyword>
<dbReference type="PANTHER" id="PTHR43775:SF29">
    <property type="entry name" value="ASPERFURANONE POLYKETIDE SYNTHASE AFOG-RELATED"/>
    <property type="match status" value="1"/>
</dbReference>
<dbReference type="InterPro" id="IPR011032">
    <property type="entry name" value="GroES-like_sf"/>
</dbReference>
<dbReference type="InterPro" id="IPR049900">
    <property type="entry name" value="PKS_mFAS_DH"/>
</dbReference>
<comment type="caution">
    <text evidence="11">The sequence shown here is derived from an EMBL/GenBank/DDBJ whole genome shotgun (WGS) entry which is preliminary data.</text>
</comment>
<protein>
    <submittedName>
        <fullName evidence="11">PKS/NRPS-like protein biosynthetic cluster</fullName>
    </submittedName>
</protein>
<dbReference type="Pfam" id="PF08242">
    <property type="entry name" value="Methyltransf_12"/>
    <property type="match status" value="1"/>
</dbReference>
<dbReference type="Gene3D" id="3.30.70.3290">
    <property type="match status" value="1"/>
</dbReference>
<dbReference type="EMBL" id="JAJVCZ030000002">
    <property type="protein sequence ID" value="KAL0263523.1"/>
    <property type="molecule type" value="Genomic_DNA"/>
</dbReference>
<evidence type="ECO:0000259" key="9">
    <source>
        <dbReference type="PROSITE" id="PS52004"/>
    </source>
</evidence>
<organism evidence="11 12">
    <name type="scientific">Diplodia seriata</name>
    <dbReference type="NCBI Taxonomy" id="420778"/>
    <lineage>
        <taxon>Eukaryota</taxon>
        <taxon>Fungi</taxon>
        <taxon>Dikarya</taxon>
        <taxon>Ascomycota</taxon>
        <taxon>Pezizomycotina</taxon>
        <taxon>Dothideomycetes</taxon>
        <taxon>Dothideomycetes incertae sedis</taxon>
        <taxon>Botryosphaeriales</taxon>
        <taxon>Botryosphaeriaceae</taxon>
        <taxon>Diplodia</taxon>
    </lineage>
</organism>
<feature type="domain" description="Ketosynthase family 3 (KS3)" evidence="9">
    <location>
        <begin position="11"/>
        <end position="370"/>
    </location>
</feature>
<evidence type="ECO:0000256" key="3">
    <source>
        <dbReference type="ARBA" id="ARBA00022679"/>
    </source>
</evidence>
<sequence>MAVSDAENARPDDVAIIGLAFRGPGDASSPERLWDMLVHSRSAFSSVPRSKWSHEGHYHPSPARGGSTSVHGGHFLDTTQDGTRFDAAFFDMRRPEVLSMDLQQRIALESVYEAVENAGLTLEKVRGSKTSVFAAATNDDTRAILGMDPDFALEHKHTGTSKSIIANRVSWFYDFRGCSMTLDTACSSSLVALHTACGDLRQGQSTMSIVCGVNVIENPESMYGMDRDQKAQEELIRQVYDSAKLDPNTTAFVEAHGVGSPTADVEEARAIAGVWKDRPEPLYVGAAKANHGHLEGASGVASIIKVVLALERGIIPPNINFEKAHPDIDTEAWKIKFPLTATSWPLECVRRASVNSFGFGGTNAHVVLDDAYSYLRERQLRGIHRTEISESRRTSTSGDLEDRPKYRIFTWSAKDQDGINRCLSAYSHHLASLSVDRPHAYLSDLAHTLAERRCRFPWSFAVAAESVEELTEAISNQSGVARPMEIPSIGFLFTGQGAQWYAMGRELLAYPVFKETVELASDFIASLRCPWSVFDELLKSEEESRIDEPYIAQTLCTVIQIALVDLLSSWGITPAYVLGHSTGEPAAAYCAGALDQRSAWRISYYRGMIASRPASTKGSMLAALWASASDANSSRYRSLVGDLSVGTPAGGKDVQIFSSITGQKIDAAEMSRPDYWIEALQATSKFDDALQSSVAVEFAFTTGPVDAGREVTEHKKHFREILEQCEVACQSKRDLRRQYAELERVGLEFGPLFQNLTEVECGDNDGPTGQAIATLRIPDVASCMPCNYLQPHVIQSATLDSLTHMIPFALQGAAGAENLREPSVPIALKSLWISARTETEPGHVFTCQSSARPSSHNKFSAEITMWDETSRDARVIIRGLEIGPLQELALREAGQRQLCFKVNWKPDIDLLGEEVQNCFRESLKSLEEDDSTNLKRVQDLQLAAAIYILEAVEHFDDESNEPKELAPHKQKYLDWLRMQARNYEKERIGHQLEEWDDIRKDATRRDAFLRNLEDSGPEGKLTVRMGSHIIPTLKAEQDALHLVFMDSLLEEYYSHMVGTDKVHALLSAYLDLYSHKNRDLRVCEVGAGTGGATASLLEAFCPNGLRGKRSTRLRKYTFTDISSGSFEKAQVKFTKWREVLEFKALDIEKDLTGQGFEEVEGTYDVVIAANVLHATADLSLAMENVYRLLKPGGKLIIQEFTQPDFLPGPLSFGLLPNWWRSTEPSRQWGPLLTEKGWVAALREHGFEKSVLRLPDTLNPDLHVQSIIVATTQEEEKPQADIDIKRTFVVTSGRPVLREQLVADNLAAQLMTMYAGKLDLKVRSLTSLEEHSLKDSCCIVTVELGNALLAGDIGSEEWTAMQKLLTTANGVIWTTMDPFENPKVGLSTGLLRTLRWERERDGCDLTTVAFEDSEKNESEMARHIRRIYRRHFVEGRDKNAEYLVRGNLVRTNRLVEAAYANDFISASCAKPVPQPQTFGADKSRALKLSIATPGQFDSLRFVDDPELANPLPENYIEVEIKAAGLNYRDVLAAKGEIPANVLGTEGAGFVTRVGPHVTDIELGDRVIVLSAECGTFQTYARTPRDAAIKIPEGMDFTVAAGLPVAFSLAYYSLVEVGRLKKRETCLIHAAAGGVGQAAIQIAKSQGAEIFATVSSEEKRDLLIEVYGIPKDQILSSRDLSFAKGIKRLTQDRGVDVVLNCLSGEALRRSWDCIAPFGRFVEIGNRDVFANANLSMEPFRRSATFTAVDLHSLLKLDLKTTARVLNHVMELWQQEEIKAATPTTVYNYSQIEEAFSLLQQGGHIGKVVLTANEDDVVNVVPKPRASIKLREDASYVLSGGFGGLCRSVAKSMALQGAQNLIFLSRSGASSDAAQELIDDLKRMGIRCEVFECDVSDDGVLLAALRSCEESGMPKIAGVIQGATQLKDSAFDSMSLEDYQAALAPKVRGSWNLHEYLPKDLDFFIMLSSSNAVVGAKHQANHASANSYQDALAHYRRARGLPATTLDLGNVFSVGSTATNRETLNPSPLLFFEDDDSGIQEQQFLALIEYHVDRQRATAPTVEPQIAVGLPYDLNKSDEETENNGIEEKYVNPKRIYLEEFIYMEELLGKAKACVEKDCVRGSTMRLTGYVDVGMPLPLVM</sequence>
<dbReference type="InterPro" id="IPR016039">
    <property type="entry name" value="Thiolase-like"/>
</dbReference>
<dbReference type="RefSeq" id="XP_066636552.1">
    <property type="nucleotide sequence ID" value="XM_066773985.1"/>
</dbReference>